<feature type="domain" description="SLH" evidence="2">
    <location>
        <begin position="273"/>
        <end position="336"/>
    </location>
</feature>
<name>A3IMG4_9CHRO</name>
<dbReference type="EMBL" id="AAXW01000007">
    <property type="protein sequence ID" value="EAZ92333.1"/>
    <property type="molecule type" value="Genomic_DNA"/>
</dbReference>
<feature type="domain" description="SLH" evidence="2">
    <location>
        <begin position="343"/>
        <end position="409"/>
    </location>
</feature>
<comment type="caution">
    <text evidence="3">The sequence shown here is derived from an EMBL/GenBank/DDBJ whole genome shotgun (WGS) entry which is preliminary data.</text>
</comment>
<dbReference type="Pfam" id="PF12565">
    <property type="entry name" value="DUF3747"/>
    <property type="match status" value="1"/>
</dbReference>
<accession>A3IMG4</accession>
<feature type="region of interest" description="Disordered" evidence="1">
    <location>
        <begin position="409"/>
        <end position="432"/>
    </location>
</feature>
<feature type="domain" description="SLH" evidence="2">
    <location>
        <begin position="205"/>
        <end position="268"/>
    </location>
</feature>
<reference evidence="3 4" key="1">
    <citation type="submission" date="2007-03" db="EMBL/GenBank/DDBJ databases">
        <authorList>
            <person name="Stal L."/>
            <person name="Ferriera S."/>
            <person name="Johnson J."/>
            <person name="Kravitz S."/>
            <person name="Beeson K."/>
            <person name="Sutton G."/>
            <person name="Rogers Y.-H."/>
            <person name="Friedman R."/>
            <person name="Frazier M."/>
            <person name="Venter J.C."/>
        </authorList>
    </citation>
    <scope>NUCLEOTIDE SEQUENCE [LARGE SCALE GENOMIC DNA]</scope>
    <source>
        <strain evidence="3 4">CCY0110</strain>
    </source>
</reference>
<evidence type="ECO:0000313" key="3">
    <source>
        <dbReference type="EMBL" id="EAZ92333.1"/>
    </source>
</evidence>
<dbReference type="OrthoDB" id="9759810at2"/>
<dbReference type="PROSITE" id="PS51272">
    <property type="entry name" value="SLH"/>
    <property type="match status" value="3"/>
</dbReference>
<proteinExistence type="predicted"/>
<evidence type="ECO:0000313" key="4">
    <source>
        <dbReference type="Proteomes" id="UP000003781"/>
    </source>
</evidence>
<evidence type="ECO:0000256" key="1">
    <source>
        <dbReference type="SAM" id="MobiDB-lite"/>
    </source>
</evidence>
<dbReference type="AlphaFoldDB" id="A3IMG4"/>
<organism evidence="3 4">
    <name type="scientific">Crocosphaera chwakensis CCY0110</name>
    <dbReference type="NCBI Taxonomy" id="391612"/>
    <lineage>
        <taxon>Bacteria</taxon>
        <taxon>Bacillati</taxon>
        <taxon>Cyanobacteriota</taxon>
        <taxon>Cyanophyceae</taxon>
        <taxon>Oscillatoriophycideae</taxon>
        <taxon>Chroococcales</taxon>
        <taxon>Aphanothecaceae</taxon>
        <taxon>Crocosphaera</taxon>
        <taxon>Crocosphaera chwakensis</taxon>
    </lineage>
</organism>
<sequence length="432" mass="47768">MKISRLPLKLATLATVTLGSLIPFNLPVKASTFSETALDQSRVIAIARPYGDDKYDLLVIEQIPDKQDCWAESGSNPVLVDPLLLNFDFTGICRRSTDSNGYSIRLDGNDLGLDYLLRLVRRDGELVLVGTPRTPGYSEIVIGSTKGMAEGFMKVHLYPGWQFTKRTYEEKVLGHFYFSGSQAAIAAGGDLPETPPVTTTPDTQAPKVAFVDVDNNIYQVQIAEAVDMGLVSGFDDNTFRPDQAVTREQLISMAVDAIGTVYKVDLDATPEQDVVAFKDVDSSRWSAKKIKWAEWKFLNLSNPNNTLQPSEPITRAELMDTMRRMAIHLRTQLELSEELQPTQEPLVFSDTSSSWATEVISEMSAYCGVATPINEQGTEFAPDEPATRDYTAAAMVRVLECVKAEAEQAAQQNEEAETVTENKEVETTTENQ</sequence>
<keyword evidence="4" id="KW-1185">Reference proteome</keyword>
<dbReference type="InterPro" id="IPR001119">
    <property type="entry name" value="SLH_dom"/>
</dbReference>
<dbReference type="Pfam" id="PF00395">
    <property type="entry name" value="SLH"/>
    <property type="match status" value="2"/>
</dbReference>
<dbReference type="InterPro" id="IPR022222">
    <property type="entry name" value="DUF3747"/>
</dbReference>
<dbReference type="RefSeq" id="WP_008274550.1">
    <property type="nucleotide sequence ID" value="NZ_AAXW01000007.1"/>
</dbReference>
<dbReference type="Proteomes" id="UP000003781">
    <property type="component" value="Unassembled WGS sequence"/>
</dbReference>
<protein>
    <recommendedName>
        <fullName evidence="2">SLH domain-containing protein</fullName>
    </recommendedName>
</protein>
<dbReference type="eggNOG" id="COG3324">
    <property type="taxonomic scope" value="Bacteria"/>
</dbReference>
<evidence type="ECO:0000259" key="2">
    <source>
        <dbReference type="PROSITE" id="PS51272"/>
    </source>
</evidence>
<gene>
    <name evidence="3" type="ORF">CY0110_28279</name>
</gene>